<keyword evidence="2" id="KW-0732">Signal</keyword>
<organism evidence="3 4">
    <name type="scientific">Orbilia blumenaviensis</name>
    <dbReference type="NCBI Taxonomy" id="1796055"/>
    <lineage>
        <taxon>Eukaryota</taxon>
        <taxon>Fungi</taxon>
        <taxon>Dikarya</taxon>
        <taxon>Ascomycota</taxon>
        <taxon>Pezizomycotina</taxon>
        <taxon>Orbiliomycetes</taxon>
        <taxon>Orbiliales</taxon>
        <taxon>Orbiliaceae</taxon>
        <taxon>Orbilia</taxon>
    </lineage>
</organism>
<sequence length="693" mass="74766">MLTLLLVVGLLHAATTVPQTTAAAAAATKTLFSTVRHTSTVVWSTCESVPYSLPLCENIIWDSFSTGAQSEGSISQTANQPTSKSSSEKSTTVTSTLSSDTSVPTTFRLRALIPGFDYAYVDITRNGPLIIDVDTENRFLQRDGKPGNNIISRMDSADFALMSDGTIRAVGTNQRIVVYRRQISSLGTLNDYGDVLILQEETAAENDISHDWRFSSCRLDLRNPSTSQIYRIYLRQVATGKYAVKMGALDAKVPSDFEKYDLCSEPPAPSSTVLTSSTPAPVSTSSIASTTSSSISRRPSSTLSDTSPGSLDSSFPSTSSEYSTSSSSSCPEPCLSSTLASSSSSSGTLNAYEVITLEALYGFCSDLLLSTNISTSLTVTSSSSATETSTSTFTSSELVVCTSSHIEYSSTSYVPTITTATNIRHKRDVLYTTPTPLTSFDDAEVRAGCASAITAPTTTITSTTTSVEVIPFLATTVYNSTATSYSTHVVSSTIQSVLTSTAVAPGYWKMRNDSLGYFDNHWFWVDPKDHTPSIPDTTIIAGTLKETFWQAIWDGANGGWRLTYDYWRISGGNNITDTYLLGYFTTPTYPTRVQSRWLGITKNANLIGPGKTLQYAYFDIVNGYATIRTSLEGSRDTLWTCQDSGTAGRPPVFWFYDSTGWPAFVETATDGPNGSNVYGLHDCVIVPGFYVLG</sequence>
<evidence type="ECO:0000256" key="1">
    <source>
        <dbReference type="SAM" id="MobiDB-lite"/>
    </source>
</evidence>
<proteinExistence type="predicted"/>
<feature type="compositionally biased region" description="Low complexity" evidence="1">
    <location>
        <begin position="313"/>
        <end position="331"/>
    </location>
</feature>
<feature type="chain" id="PRO_5043474451" evidence="2">
    <location>
        <begin position="17"/>
        <end position="693"/>
    </location>
</feature>
<gene>
    <name evidence="3" type="ORF">TWF730_010902</name>
</gene>
<dbReference type="EMBL" id="JAVHNS010000009">
    <property type="protein sequence ID" value="KAK6343311.1"/>
    <property type="molecule type" value="Genomic_DNA"/>
</dbReference>
<protein>
    <submittedName>
        <fullName evidence="3">Uncharacterized protein</fullName>
    </submittedName>
</protein>
<feature type="region of interest" description="Disordered" evidence="1">
    <location>
        <begin position="71"/>
        <end position="100"/>
    </location>
</feature>
<evidence type="ECO:0000313" key="3">
    <source>
        <dbReference type="EMBL" id="KAK6343311.1"/>
    </source>
</evidence>
<dbReference type="AlphaFoldDB" id="A0AAV9UQ28"/>
<reference evidence="3 4" key="1">
    <citation type="submission" date="2019-10" db="EMBL/GenBank/DDBJ databases">
        <authorList>
            <person name="Palmer J.M."/>
        </authorList>
    </citation>
    <scope>NUCLEOTIDE SEQUENCE [LARGE SCALE GENOMIC DNA]</scope>
    <source>
        <strain evidence="3 4">TWF730</strain>
    </source>
</reference>
<evidence type="ECO:0000256" key="2">
    <source>
        <dbReference type="SAM" id="SignalP"/>
    </source>
</evidence>
<feature type="signal peptide" evidence="2">
    <location>
        <begin position="1"/>
        <end position="16"/>
    </location>
</feature>
<name>A0AAV9UQ28_9PEZI</name>
<feature type="region of interest" description="Disordered" evidence="1">
    <location>
        <begin position="268"/>
        <end position="331"/>
    </location>
</feature>
<feature type="compositionally biased region" description="Polar residues" evidence="1">
    <location>
        <begin position="71"/>
        <end position="80"/>
    </location>
</feature>
<evidence type="ECO:0000313" key="4">
    <source>
        <dbReference type="Proteomes" id="UP001373714"/>
    </source>
</evidence>
<accession>A0AAV9UQ28</accession>
<keyword evidence="4" id="KW-1185">Reference proteome</keyword>
<dbReference type="Proteomes" id="UP001373714">
    <property type="component" value="Unassembled WGS sequence"/>
</dbReference>
<feature type="compositionally biased region" description="Low complexity" evidence="1">
    <location>
        <begin position="270"/>
        <end position="304"/>
    </location>
</feature>
<comment type="caution">
    <text evidence="3">The sequence shown here is derived from an EMBL/GenBank/DDBJ whole genome shotgun (WGS) entry which is preliminary data.</text>
</comment>
<feature type="compositionally biased region" description="Low complexity" evidence="1">
    <location>
        <begin position="81"/>
        <end position="100"/>
    </location>
</feature>